<proteinExistence type="predicted"/>
<keyword evidence="2" id="KW-1185">Reference proteome</keyword>
<organism evidence="1 2">
    <name type="scientific">Candidatus Nitrosopelagicus brevis</name>
    <dbReference type="NCBI Taxonomy" id="1410606"/>
    <lineage>
        <taxon>Archaea</taxon>
        <taxon>Nitrososphaerota</taxon>
    </lineage>
</organism>
<evidence type="ECO:0000313" key="1">
    <source>
        <dbReference type="EMBL" id="PTL87487.1"/>
    </source>
</evidence>
<gene>
    <name evidence="1" type="ORF">A7X95_06265</name>
</gene>
<dbReference type="Proteomes" id="UP000241022">
    <property type="component" value="Unassembled WGS sequence"/>
</dbReference>
<evidence type="ECO:0000313" key="2">
    <source>
        <dbReference type="Proteomes" id="UP000241022"/>
    </source>
</evidence>
<comment type="caution">
    <text evidence="1">The sequence shown here is derived from an EMBL/GenBank/DDBJ whole genome shotgun (WGS) entry which is preliminary data.</text>
</comment>
<dbReference type="EMBL" id="LXWN01000002">
    <property type="protein sequence ID" value="PTL87487.1"/>
    <property type="molecule type" value="Genomic_DNA"/>
</dbReference>
<protein>
    <submittedName>
        <fullName evidence="1">Uncharacterized protein</fullName>
    </submittedName>
</protein>
<reference evidence="1 2" key="1">
    <citation type="submission" date="2018-04" db="EMBL/GenBank/DDBJ databases">
        <title>Transcriptomics of ammonia oxidizing archaea.</title>
        <authorList>
            <person name="Carini P."/>
        </authorList>
    </citation>
    <scope>NUCLEOTIDE SEQUENCE [LARGE SCALE GENOMIC DNA]</scope>
    <source>
        <strain evidence="1 2">U25</strain>
    </source>
</reference>
<name>A0A2R6TA20_9ARCH</name>
<accession>A0A2R6TA20</accession>
<dbReference type="AlphaFoldDB" id="A0A2R6TA20"/>
<sequence length="72" mass="7930">MPMKDCSDATANAKESSDASVNEIVIEINDSSSSHNNNFAITLKSKNVDVDALLPLAKQWIKEHKEKSWQGV</sequence>